<proteinExistence type="predicted"/>
<dbReference type="AlphaFoldDB" id="X0X598"/>
<feature type="region of interest" description="Disordered" evidence="1">
    <location>
        <begin position="1"/>
        <end position="26"/>
    </location>
</feature>
<name>X0X598_9ZZZZ</name>
<feature type="compositionally biased region" description="Basic and acidic residues" evidence="1">
    <location>
        <begin position="44"/>
        <end position="72"/>
    </location>
</feature>
<sequence>MLQSQTVPEKSDIYQGEGEQAEEKSHTHFRVHIEATHRRWVTTADHHRVDGSKDADREKGNRHADEADDSVHSTKSGSAIGIFNSLAE</sequence>
<gene>
    <name evidence="2" type="ORF">S01H1_72028</name>
</gene>
<comment type="caution">
    <text evidence="2">The sequence shown here is derived from an EMBL/GenBank/DDBJ whole genome shotgun (WGS) entry which is preliminary data.</text>
</comment>
<protein>
    <submittedName>
        <fullName evidence="2">Uncharacterized protein</fullName>
    </submittedName>
</protein>
<feature type="region of interest" description="Disordered" evidence="1">
    <location>
        <begin position="41"/>
        <end position="88"/>
    </location>
</feature>
<evidence type="ECO:0000256" key="1">
    <source>
        <dbReference type="SAM" id="MobiDB-lite"/>
    </source>
</evidence>
<accession>X0X598</accession>
<organism evidence="2">
    <name type="scientific">marine sediment metagenome</name>
    <dbReference type="NCBI Taxonomy" id="412755"/>
    <lineage>
        <taxon>unclassified sequences</taxon>
        <taxon>metagenomes</taxon>
        <taxon>ecological metagenomes</taxon>
    </lineage>
</organism>
<evidence type="ECO:0000313" key="2">
    <source>
        <dbReference type="EMBL" id="GAG31838.1"/>
    </source>
</evidence>
<reference evidence="2" key="1">
    <citation type="journal article" date="2014" name="Front. Microbiol.">
        <title>High frequency of phylogenetically diverse reductive dehalogenase-homologous genes in deep subseafloor sedimentary metagenomes.</title>
        <authorList>
            <person name="Kawai M."/>
            <person name="Futagami T."/>
            <person name="Toyoda A."/>
            <person name="Takaki Y."/>
            <person name="Nishi S."/>
            <person name="Hori S."/>
            <person name="Arai W."/>
            <person name="Tsubouchi T."/>
            <person name="Morono Y."/>
            <person name="Uchiyama I."/>
            <person name="Ito T."/>
            <person name="Fujiyama A."/>
            <person name="Inagaki F."/>
            <person name="Takami H."/>
        </authorList>
    </citation>
    <scope>NUCLEOTIDE SEQUENCE</scope>
    <source>
        <strain evidence="2">Expedition CK06-06</strain>
    </source>
</reference>
<dbReference type="EMBL" id="BARS01048006">
    <property type="protein sequence ID" value="GAG31838.1"/>
    <property type="molecule type" value="Genomic_DNA"/>
</dbReference>